<sequence>MPMLHPERQYTGFRFSLAERPRNEQFFHSSSRQEVFCRLLKFTTWPLFTAFRTVMADENTLFCGNCKRDIPEANFTTHEIHCRRNIALCDVCQEPVPHSDLLEHKIQEHTRIMCKCGLKIEKNFLDVHQSSECLQRLVPCQYCELELVFGQSKEHEDYCGARTEPCPQCNCNVMLREQTVHSVICGSLTPPQERNNSKTSCSQAEQPPSDAWLETHSIRNLLRTQDRGFKNNNISAAEQQCFPQPFEPPGFNPSRGFLPSGDGKNASQKTSFSRFLEQSDFLSGSSRAWLPNACTEDEDSSGLDYMLALSLQCDGDSVAGGAEGNVWRDPWDQKIEKSNTSVKSSLSESNYNHPVFSGGTNTSAVQASSQTDTMLPCEFCGKLFPEDDLILHETGCSPASAFASFSKQPSSPSKEGRMSQNTLGPMQNIPNTLASNIPTFPQSISPASYSPPASPLVGDVVIPCEFCGVALEESVVFHHQDKCDMHPDLAKHLNNRAQASIRRPVSPSKDSCGWKSAEFPRRIKHQADVLHDDFDIFRDTASDQSRPMWQRDVGLPDPMKTSNCDDSIKPRAQQGGAHFFPYDSERPGSASVKVPHSPENKEGSSSRGNPLTKNQNDEQENEE</sequence>
<evidence type="ECO:0000256" key="1">
    <source>
        <dbReference type="ARBA" id="ARBA00022553"/>
    </source>
</evidence>
<reference evidence="10" key="1">
    <citation type="submission" date="2016-05" db="EMBL/GenBank/DDBJ databases">
        <authorList>
            <person name="Lavstsen T."/>
            <person name="Jespersen J.S."/>
        </authorList>
    </citation>
    <scope>NUCLEOTIDE SEQUENCE</scope>
    <source>
        <tissue evidence="10">Brain</tissue>
    </source>
</reference>
<protein>
    <recommendedName>
        <fullName evidence="7">TRAF-type zinc finger domain-containing protein 1</fullName>
    </recommendedName>
</protein>
<evidence type="ECO:0000256" key="5">
    <source>
        <dbReference type="ARBA" id="ARBA00022990"/>
    </source>
</evidence>
<evidence type="ECO:0000256" key="8">
    <source>
        <dbReference type="SAM" id="MobiDB-lite"/>
    </source>
</evidence>
<feature type="domain" description="TRAFD1/XAF1 zinc finger" evidence="9">
    <location>
        <begin position="145"/>
        <end position="186"/>
    </location>
</feature>
<dbReference type="InterPro" id="IPR013083">
    <property type="entry name" value="Znf_RING/FYVE/PHD"/>
</dbReference>
<keyword evidence="3" id="KW-0863">Zinc-finger</keyword>
<gene>
    <name evidence="10" type="primary">TRAFD1</name>
</gene>
<comment type="function">
    <text evidence="6">Negative feedback regulator that controls excessive innate immune responses. Regulates both Toll-like receptor 4 (TLR4) and DDX58/RIG1-like helicases (RLH) pathways. May inhibit the LTR pathway by direct interaction with TRAF6 and attenuation of NF-kappa-B activation. May negatively regulate the RLH pathway downstream from MAVS and upstream of NF-kappa-B and IRF3.</text>
</comment>
<dbReference type="Pfam" id="PF21366">
    <property type="entry name" value="TRAFD1-XIAF1_ZnF"/>
    <property type="match status" value="1"/>
</dbReference>
<dbReference type="GeneID" id="107394203"/>
<proteinExistence type="predicted"/>
<dbReference type="PANTHER" id="PTHR16295:SF19">
    <property type="entry name" value="TRAF-TYPE ZINC FINGER DOMAIN-CONTAINING PROTEIN 1"/>
    <property type="match status" value="1"/>
</dbReference>
<accession>A0A1A7ZP11</accession>
<reference evidence="10" key="2">
    <citation type="submission" date="2016-06" db="EMBL/GenBank/DDBJ databases">
        <title>The genome of a short-lived fish provides insights into sex chromosome evolution and the genetic control of aging.</title>
        <authorList>
            <person name="Reichwald K."/>
            <person name="Felder M."/>
            <person name="Petzold A."/>
            <person name="Koch P."/>
            <person name="Groth M."/>
            <person name="Platzer M."/>
        </authorList>
    </citation>
    <scope>NUCLEOTIDE SEQUENCE</scope>
    <source>
        <tissue evidence="10">Brain</tissue>
    </source>
</reference>
<dbReference type="InterPro" id="IPR051986">
    <property type="entry name" value="Innate_Immune_Apopt_Reg"/>
</dbReference>
<name>A0A1A7ZP11_NOTFU</name>
<keyword evidence="5" id="KW-0007">Acetylation</keyword>
<feature type="region of interest" description="Disordered" evidence="8">
    <location>
        <begin position="545"/>
        <end position="623"/>
    </location>
</feature>
<evidence type="ECO:0000256" key="3">
    <source>
        <dbReference type="ARBA" id="ARBA00022771"/>
    </source>
</evidence>
<organism evidence="10">
    <name type="scientific">Nothobranchius furzeri</name>
    <name type="common">Turquoise killifish</name>
    <dbReference type="NCBI Taxonomy" id="105023"/>
    <lineage>
        <taxon>Eukaryota</taxon>
        <taxon>Metazoa</taxon>
        <taxon>Chordata</taxon>
        <taxon>Craniata</taxon>
        <taxon>Vertebrata</taxon>
        <taxon>Euteleostomi</taxon>
        <taxon>Actinopterygii</taxon>
        <taxon>Neopterygii</taxon>
        <taxon>Teleostei</taxon>
        <taxon>Neoteleostei</taxon>
        <taxon>Acanthomorphata</taxon>
        <taxon>Ovalentaria</taxon>
        <taxon>Atherinomorphae</taxon>
        <taxon>Cyprinodontiformes</taxon>
        <taxon>Nothobranchiidae</taxon>
        <taxon>Nothobranchius</taxon>
    </lineage>
</organism>
<evidence type="ECO:0000259" key="9">
    <source>
        <dbReference type="Pfam" id="PF21366"/>
    </source>
</evidence>
<evidence type="ECO:0000313" key="10">
    <source>
        <dbReference type="EMBL" id="SBP43745.1"/>
    </source>
</evidence>
<keyword evidence="1" id="KW-0597">Phosphoprotein</keyword>
<keyword evidence="2" id="KW-0479">Metal-binding</keyword>
<dbReference type="GO" id="GO:0005739">
    <property type="term" value="C:mitochondrion"/>
    <property type="evidence" value="ECO:0007669"/>
    <property type="project" value="TreeGrafter"/>
</dbReference>
<dbReference type="PANTHER" id="PTHR16295">
    <property type="entry name" value="TRAF-TYPE ZINC FINGER PROTEIN-RELATED"/>
    <property type="match status" value="1"/>
</dbReference>
<evidence type="ECO:0000256" key="2">
    <source>
        <dbReference type="ARBA" id="ARBA00022723"/>
    </source>
</evidence>
<dbReference type="Gene3D" id="3.30.40.10">
    <property type="entry name" value="Zinc/RING finger domain, C3HC4 (zinc finger)"/>
    <property type="match status" value="1"/>
</dbReference>
<evidence type="ECO:0000256" key="7">
    <source>
        <dbReference type="ARBA" id="ARBA00040410"/>
    </source>
</evidence>
<evidence type="ECO:0000256" key="6">
    <source>
        <dbReference type="ARBA" id="ARBA00037636"/>
    </source>
</evidence>
<dbReference type="GO" id="GO:0045824">
    <property type="term" value="P:negative regulation of innate immune response"/>
    <property type="evidence" value="ECO:0007669"/>
    <property type="project" value="TreeGrafter"/>
</dbReference>
<dbReference type="AlphaFoldDB" id="A0A1A7ZP11"/>
<dbReference type="InterPro" id="IPR049439">
    <property type="entry name" value="TRAFD1-XIAF1_Znf"/>
</dbReference>
<feature type="region of interest" description="Disordered" evidence="8">
    <location>
        <begin position="251"/>
        <end position="270"/>
    </location>
</feature>
<keyword evidence="4" id="KW-0862">Zinc</keyword>
<dbReference type="RefSeq" id="XP_054587715.2">
    <property type="nucleotide sequence ID" value="XM_054731740.2"/>
</dbReference>
<evidence type="ECO:0000256" key="4">
    <source>
        <dbReference type="ARBA" id="ARBA00022833"/>
    </source>
</evidence>
<dbReference type="EMBL" id="HADY01005260">
    <property type="protein sequence ID" value="SBP43745.1"/>
    <property type="molecule type" value="Transcribed_RNA"/>
</dbReference>
<dbReference type="GO" id="GO:0008270">
    <property type="term" value="F:zinc ion binding"/>
    <property type="evidence" value="ECO:0007669"/>
    <property type="project" value="UniProtKB-KW"/>
</dbReference>
<feature type="compositionally biased region" description="Polar residues" evidence="8">
    <location>
        <begin position="605"/>
        <end position="614"/>
    </location>
</feature>